<keyword evidence="3 5" id="KW-0479">Metal-binding</keyword>
<comment type="cofactor">
    <cofactor evidence="1 5">
        <name>heme</name>
        <dbReference type="ChEBI" id="CHEBI:30413"/>
    </cofactor>
</comment>
<sequence length="530" mass="59994">MLFQYIHHLAERFDHKKTLDQLQTFASTPEGAVGITAAVALVAGASYLKNKNNDRGCPKVPGSSVWGTSTEEYRADPKAFIVKWQNELGPVYHAELFGHTATVVSGSYVREIFLNDKFDFMAGLHRTFDNMLLTNCGPYEDLSAAHTSEVVKKFLSPHLKHFTPRVIEHLQQGLKAQTGEISAEGKQFPHVYGLVQHPVALASASVFVGPELSKNELLIDSFKNMVIDVGSELLPNPWLEPFPRLNRLRMWWVGKTSSTVKRHRGQLATALKPELDRRLKAMASNDSNWERPDDILQNLLEHYTPPKGMDTLNYMVNWMTQLTFAAIHTTSEGSTWVLYRLLQTPGLWEELYQEQNEVLEASGIDSSAGAEVFTREILNKFVKMDSVIRETMRARTAYITLPHINKSNEVVTLSNGAKIYPGESAYINVWSNHNDPSLQNSMKDLQQFKPLRFLDAEKNSTKIGEDFLFFGMGKHACPGRWFAVQEIKTIVALLLREYKLEAVGDLFFPEVESIPFPMGEFKIYPRKQVA</sequence>
<dbReference type="InterPro" id="IPR001128">
    <property type="entry name" value="Cyt_P450"/>
</dbReference>
<evidence type="ECO:0000256" key="2">
    <source>
        <dbReference type="ARBA" id="ARBA00010617"/>
    </source>
</evidence>
<evidence type="ECO:0000313" key="7">
    <source>
        <dbReference type="EMBL" id="ORX60473.1"/>
    </source>
</evidence>
<keyword evidence="6" id="KW-0503">Monooxygenase</keyword>
<evidence type="ECO:0000256" key="1">
    <source>
        <dbReference type="ARBA" id="ARBA00001971"/>
    </source>
</evidence>
<dbReference type="OrthoDB" id="1844152at2759"/>
<evidence type="ECO:0000256" key="6">
    <source>
        <dbReference type="RuleBase" id="RU000461"/>
    </source>
</evidence>
<dbReference type="CDD" id="cd11041">
    <property type="entry name" value="CYP503A1-like"/>
    <property type="match status" value="1"/>
</dbReference>
<dbReference type="Proteomes" id="UP000242146">
    <property type="component" value="Unassembled WGS sequence"/>
</dbReference>
<dbReference type="PANTHER" id="PTHR46206">
    <property type="entry name" value="CYTOCHROME P450"/>
    <property type="match status" value="1"/>
</dbReference>
<comment type="similarity">
    <text evidence="2 6">Belongs to the cytochrome P450 family.</text>
</comment>
<keyword evidence="6" id="KW-0560">Oxidoreductase</keyword>
<keyword evidence="8" id="KW-1185">Reference proteome</keyword>
<proteinExistence type="inferred from homology"/>
<dbReference type="Pfam" id="PF00067">
    <property type="entry name" value="p450"/>
    <property type="match status" value="1"/>
</dbReference>
<evidence type="ECO:0000256" key="3">
    <source>
        <dbReference type="ARBA" id="ARBA00022723"/>
    </source>
</evidence>
<dbReference type="STRING" id="101127.A0A1X2GSN6"/>
<evidence type="ECO:0000256" key="5">
    <source>
        <dbReference type="PIRSR" id="PIRSR602403-1"/>
    </source>
</evidence>
<name>A0A1X2GSN6_9FUNG</name>
<dbReference type="EMBL" id="MCGT01000004">
    <property type="protein sequence ID" value="ORX60473.1"/>
    <property type="molecule type" value="Genomic_DNA"/>
</dbReference>
<accession>A0A1X2GSN6</accession>
<dbReference type="PROSITE" id="PS00086">
    <property type="entry name" value="CYTOCHROME_P450"/>
    <property type="match status" value="1"/>
</dbReference>
<gene>
    <name evidence="7" type="ORF">DM01DRAFT_1300258</name>
</gene>
<keyword evidence="5 6" id="KW-0349">Heme</keyword>
<reference evidence="7 8" key="1">
    <citation type="submission" date="2016-07" db="EMBL/GenBank/DDBJ databases">
        <title>Pervasive Adenine N6-methylation of Active Genes in Fungi.</title>
        <authorList>
            <consortium name="DOE Joint Genome Institute"/>
            <person name="Mondo S.J."/>
            <person name="Dannebaum R.O."/>
            <person name="Kuo R.C."/>
            <person name="Labutti K."/>
            <person name="Haridas S."/>
            <person name="Kuo A."/>
            <person name="Salamov A."/>
            <person name="Ahrendt S.R."/>
            <person name="Lipzen A."/>
            <person name="Sullivan W."/>
            <person name="Andreopoulos W.B."/>
            <person name="Clum A."/>
            <person name="Lindquist E."/>
            <person name="Daum C."/>
            <person name="Ramamoorthy G.K."/>
            <person name="Gryganskyi A."/>
            <person name="Culley D."/>
            <person name="Magnuson J.K."/>
            <person name="James T.Y."/>
            <person name="O'Malley M.A."/>
            <person name="Stajich J.E."/>
            <person name="Spatafora J.W."/>
            <person name="Visel A."/>
            <person name="Grigoriev I.V."/>
        </authorList>
    </citation>
    <scope>NUCLEOTIDE SEQUENCE [LARGE SCALE GENOMIC DNA]</scope>
    <source>
        <strain evidence="7 8">NRRL 3301</strain>
    </source>
</reference>
<dbReference type="Gene3D" id="1.10.630.10">
    <property type="entry name" value="Cytochrome P450"/>
    <property type="match status" value="1"/>
</dbReference>
<dbReference type="PANTHER" id="PTHR46206:SF7">
    <property type="entry name" value="P450, PUTATIVE (EUROFUNG)-RELATED"/>
    <property type="match status" value="1"/>
</dbReference>
<keyword evidence="4 5" id="KW-0408">Iron</keyword>
<protein>
    <submittedName>
        <fullName evidence="7">Cytochrome P450</fullName>
    </submittedName>
</protein>
<dbReference type="AlphaFoldDB" id="A0A1X2GSN6"/>
<dbReference type="GO" id="GO:0016705">
    <property type="term" value="F:oxidoreductase activity, acting on paired donors, with incorporation or reduction of molecular oxygen"/>
    <property type="evidence" value="ECO:0007669"/>
    <property type="project" value="InterPro"/>
</dbReference>
<comment type="caution">
    <text evidence="7">The sequence shown here is derived from an EMBL/GenBank/DDBJ whole genome shotgun (WGS) entry which is preliminary data.</text>
</comment>
<dbReference type="SUPFAM" id="SSF48264">
    <property type="entry name" value="Cytochrome P450"/>
    <property type="match status" value="1"/>
</dbReference>
<feature type="binding site" description="axial binding residue" evidence="5">
    <location>
        <position position="477"/>
    </location>
    <ligand>
        <name>heme</name>
        <dbReference type="ChEBI" id="CHEBI:30413"/>
    </ligand>
    <ligandPart>
        <name>Fe</name>
        <dbReference type="ChEBI" id="CHEBI:18248"/>
    </ligandPart>
</feature>
<dbReference type="InterPro" id="IPR036396">
    <property type="entry name" value="Cyt_P450_sf"/>
</dbReference>
<dbReference type="InterPro" id="IPR017972">
    <property type="entry name" value="Cyt_P450_CS"/>
</dbReference>
<organism evidence="7 8">
    <name type="scientific">Hesseltinella vesiculosa</name>
    <dbReference type="NCBI Taxonomy" id="101127"/>
    <lineage>
        <taxon>Eukaryota</taxon>
        <taxon>Fungi</taxon>
        <taxon>Fungi incertae sedis</taxon>
        <taxon>Mucoromycota</taxon>
        <taxon>Mucoromycotina</taxon>
        <taxon>Mucoromycetes</taxon>
        <taxon>Mucorales</taxon>
        <taxon>Cunninghamellaceae</taxon>
        <taxon>Hesseltinella</taxon>
    </lineage>
</organism>
<evidence type="ECO:0000313" key="8">
    <source>
        <dbReference type="Proteomes" id="UP000242146"/>
    </source>
</evidence>
<dbReference type="PRINTS" id="PR00385">
    <property type="entry name" value="P450"/>
</dbReference>
<dbReference type="InterPro" id="IPR002403">
    <property type="entry name" value="Cyt_P450_E_grp-IV"/>
</dbReference>
<dbReference type="GO" id="GO:0004497">
    <property type="term" value="F:monooxygenase activity"/>
    <property type="evidence" value="ECO:0007669"/>
    <property type="project" value="UniProtKB-KW"/>
</dbReference>
<dbReference type="GO" id="GO:0020037">
    <property type="term" value="F:heme binding"/>
    <property type="evidence" value="ECO:0007669"/>
    <property type="project" value="InterPro"/>
</dbReference>
<evidence type="ECO:0000256" key="4">
    <source>
        <dbReference type="ARBA" id="ARBA00023004"/>
    </source>
</evidence>
<dbReference type="PRINTS" id="PR00465">
    <property type="entry name" value="EP450IV"/>
</dbReference>
<dbReference type="GO" id="GO:0005506">
    <property type="term" value="F:iron ion binding"/>
    <property type="evidence" value="ECO:0007669"/>
    <property type="project" value="InterPro"/>
</dbReference>